<evidence type="ECO:0000313" key="10">
    <source>
        <dbReference type="EMBL" id="SJZ66967.1"/>
    </source>
</evidence>
<protein>
    <submittedName>
        <fullName evidence="10">NapC/NirT cytochrome c family, N-terminal region</fullName>
    </submittedName>
</protein>
<keyword evidence="4" id="KW-0479">Metal-binding</keyword>
<feature type="domain" description="NapC/NirT cytochrome c N-terminal" evidence="8">
    <location>
        <begin position="12"/>
        <end position="75"/>
    </location>
</feature>
<sequence length="180" mass="20095">MVKTFRVWGTLTMAMLVVSLLIATFFSVGSIGYTQNKEENSLCGSCHEMQPQINSWRLSTHGRIGCLKCHPNVPMTELAYKHWRGFYNQPIKKKTIVPNAVCLDCHSRQRDISPPGGLVVPHEYHTQKGVDCVDCHAGLVHSTRQPGSPRIKMPVCLKCHNGSKATNQCKDCHGENVPKQ</sequence>
<keyword evidence="6" id="KW-0249">Electron transport</keyword>
<dbReference type="GO" id="GO:0016491">
    <property type="term" value="F:oxidoreductase activity"/>
    <property type="evidence" value="ECO:0007669"/>
    <property type="project" value="TreeGrafter"/>
</dbReference>
<keyword evidence="3" id="KW-0349">Heme</keyword>
<organism evidence="10 11">
    <name type="scientific">Carboxydocella sporoproducens DSM 16521</name>
    <dbReference type="NCBI Taxonomy" id="1121270"/>
    <lineage>
        <taxon>Bacteria</taxon>
        <taxon>Bacillati</taxon>
        <taxon>Bacillota</taxon>
        <taxon>Clostridia</taxon>
        <taxon>Eubacteriales</taxon>
        <taxon>Clostridiales Family XVI. Incertae Sedis</taxon>
        <taxon>Carboxydocella</taxon>
    </lineage>
</organism>
<dbReference type="SUPFAM" id="SSF48695">
    <property type="entry name" value="Multiheme cytochromes"/>
    <property type="match status" value="1"/>
</dbReference>
<dbReference type="InterPro" id="IPR038266">
    <property type="entry name" value="NapC/NirT_cytc_sf"/>
</dbReference>
<keyword evidence="11" id="KW-1185">Reference proteome</keyword>
<evidence type="ECO:0000256" key="6">
    <source>
        <dbReference type="ARBA" id="ARBA00022982"/>
    </source>
</evidence>
<dbReference type="InterPro" id="IPR029467">
    <property type="entry name" value="Cyt_c7-like"/>
</dbReference>
<dbReference type="Pfam" id="PF14522">
    <property type="entry name" value="Cytochrome_C7"/>
    <property type="match status" value="1"/>
</dbReference>
<dbReference type="OrthoDB" id="9791652at2"/>
<evidence type="ECO:0000259" key="8">
    <source>
        <dbReference type="Pfam" id="PF03264"/>
    </source>
</evidence>
<dbReference type="InterPro" id="IPR005126">
    <property type="entry name" value="NapC/NirT_cyt_c_N"/>
</dbReference>
<dbReference type="InterPro" id="IPR051829">
    <property type="entry name" value="Multiheme_Cytochr_ET"/>
</dbReference>
<reference evidence="11" key="1">
    <citation type="submission" date="2017-02" db="EMBL/GenBank/DDBJ databases">
        <authorList>
            <person name="Varghese N."/>
            <person name="Submissions S."/>
        </authorList>
    </citation>
    <scope>NUCLEOTIDE SEQUENCE [LARGE SCALE GENOMIC DNA]</scope>
    <source>
        <strain evidence="11">DSM 16521</strain>
    </source>
</reference>
<dbReference type="GO" id="GO:0046872">
    <property type="term" value="F:metal ion binding"/>
    <property type="evidence" value="ECO:0007669"/>
    <property type="project" value="UniProtKB-KW"/>
</dbReference>
<proteinExistence type="predicted"/>
<keyword evidence="7" id="KW-0408">Iron</keyword>
<dbReference type="RefSeq" id="WP_078664727.1">
    <property type="nucleotide sequence ID" value="NZ_FUXM01000004.1"/>
</dbReference>
<evidence type="ECO:0000256" key="3">
    <source>
        <dbReference type="ARBA" id="ARBA00022617"/>
    </source>
</evidence>
<evidence type="ECO:0000256" key="1">
    <source>
        <dbReference type="ARBA" id="ARBA00004196"/>
    </source>
</evidence>
<dbReference type="EMBL" id="FUXM01000004">
    <property type="protein sequence ID" value="SJZ66967.1"/>
    <property type="molecule type" value="Genomic_DNA"/>
</dbReference>
<dbReference type="Gene3D" id="1.10.3820.10">
    <property type="entry name" value="Di-heme elbow motif domain"/>
    <property type="match status" value="1"/>
</dbReference>
<dbReference type="AlphaFoldDB" id="A0A1T4MJC3"/>
<evidence type="ECO:0000256" key="2">
    <source>
        <dbReference type="ARBA" id="ARBA00022448"/>
    </source>
</evidence>
<dbReference type="InterPro" id="IPR036280">
    <property type="entry name" value="Multihaem_cyt_sf"/>
</dbReference>
<feature type="domain" description="Cytochrome c7-like" evidence="9">
    <location>
        <begin position="120"/>
        <end position="173"/>
    </location>
</feature>
<name>A0A1T4MJC3_9FIRM</name>
<accession>A0A1T4MJC3</accession>
<dbReference type="PANTHER" id="PTHR35038:SF6">
    <property type="entry name" value="SURFACE LOCALIZED DECAHEME CYTOCHROME C LIPOPROTEIN"/>
    <property type="match status" value="1"/>
</dbReference>
<dbReference type="Proteomes" id="UP000189933">
    <property type="component" value="Unassembled WGS sequence"/>
</dbReference>
<evidence type="ECO:0000313" key="11">
    <source>
        <dbReference type="Proteomes" id="UP000189933"/>
    </source>
</evidence>
<evidence type="ECO:0000256" key="5">
    <source>
        <dbReference type="ARBA" id="ARBA00022729"/>
    </source>
</evidence>
<keyword evidence="5" id="KW-0732">Signal</keyword>
<evidence type="ECO:0000256" key="7">
    <source>
        <dbReference type="ARBA" id="ARBA00023004"/>
    </source>
</evidence>
<comment type="subcellular location">
    <subcellularLocation>
        <location evidence="1">Cell envelope</location>
    </subcellularLocation>
</comment>
<evidence type="ECO:0000259" key="9">
    <source>
        <dbReference type="Pfam" id="PF14522"/>
    </source>
</evidence>
<dbReference type="Pfam" id="PF03264">
    <property type="entry name" value="Cytochrom_NNT"/>
    <property type="match status" value="1"/>
</dbReference>
<evidence type="ECO:0000256" key="4">
    <source>
        <dbReference type="ARBA" id="ARBA00022723"/>
    </source>
</evidence>
<dbReference type="PANTHER" id="PTHR35038">
    <property type="entry name" value="DISSIMILATORY SULFITE REDUCTASE SIRA"/>
    <property type="match status" value="1"/>
</dbReference>
<keyword evidence="2" id="KW-0813">Transport</keyword>
<dbReference type="GO" id="GO:0030313">
    <property type="term" value="C:cell envelope"/>
    <property type="evidence" value="ECO:0007669"/>
    <property type="project" value="UniProtKB-SubCell"/>
</dbReference>
<gene>
    <name evidence="10" type="ORF">SAMN02745885_00601</name>
</gene>